<reference evidence="2 3" key="1">
    <citation type="submission" date="2020-04" db="EMBL/GenBank/DDBJ databases">
        <title>Molecular characterization of pseudomonads from Agaricus bisporus reveal novel blotch 2 pathogens in Western Europe.</title>
        <authorList>
            <person name="Taparia T."/>
            <person name="Krijger M."/>
            <person name="Haynes E."/>
            <person name="Elpinstone J.G."/>
            <person name="Noble R."/>
            <person name="Van Der Wolf J."/>
        </authorList>
    </citation>
    <scope>NUCLEOTIDE SEQUENCE [LARGE SCALE GENOMIC DNA]</scope>
    <source>
        <strain evidence="2 3">H7001</strain>
    </source>
</reference>
<dbReference type="EMBL" id="JACAQB010000006">
    <property type="protein sequence ID" value="NWB96853.1"/>
    <property type="molecule type" value="Genomic_DNA"/>
</dbReference>
<name>A0A7Y7XDM8_9PSED</name>
<sequence length="312" mass="32869">MQLISAQSIHALLDWECVVSALQKAHMGQRPQGDGFFLGDGRFGVLSRGVILPGLGAGLKIASMCPANNQATPPRPMEDAAFVVIDEQTKAIAAILDGPAISRWKTPGDSVLAASKLSRENSSVLLVLGAGPIAAALVEAYLHIRPSITEVLLWNRTPEKLSITLASLSARNIAASIVDNLDSAVSRADIIASATSSLAPLIRGEFVKEGTHVDLLGGYRPDMQEADNALMAKARVYVDDQTNAALAGDICIPLACGVLHSTQIEGDLYDLCQDAGFTRLAQDITVYKNAGGAQFDLIVSQQVIAKMAAIAV</sequence>
<dbReference type="InterPro" id="IPR036291">
    <property type="entry name" value="NAD(P)-bd_dom_sf"/>
</dbReference>
<evidence type="ECO:0000313" key="3">
    <source>
        <dbReference type="Proteomes" id="UP000539985"/>
    </source>
</evidence>
<dbReference type="AlphaFoldDB" id="A0A7Y7XDM8"/>
<accession>A0A7Y7XDM8</accession>
<dbReference type="InterPro" id="IPR023401">
    <property type="entry name" value="ODC_N"/>
</dbReference>
<dbReference type="Gene3D" id="3.30.1780.10">
    <property type="entry name" value="ornithine cyclodeaminase, domain 1"/>
    <property type="match status" value="1"/>
</dbReference>
<dbReference type="Proteomes" id="UP000539985">
    <property type="component" value="Unassembled WGS sequence"/>
</dbReference>
<evidence type="ECO:0000256" key="1">
    <source>
        <dbReference type="ARBA" id="ARBA00008903"/>
    </source>
</evidence>
<gene>
    <name evidence="2" type="ORF">HX882_13200</name>
</gene>
<dbReference type="PANTHER" id="PTHR13812:SF19">
    <property type="entry name" value="KETIMINE REDUCTASE MU-CRYSTALLIN"/>
    <property type="match status" value="1"/>
</dbReference>
<comment type="similarity">
    <text evidence="1">Belongs to the ornithine cyclodeaminase/mu-crystallin family.</text>
</comment>
<dbReference type="SUPFAM" id="SSF51735">
    <property type="entry name" value="NAD(P)-binding Rossmann-fold domains"/>
    <property type="match status" value="1"/>
</dbReference>
<comment type="caution">
    <text evidence="2">The sequence shown here is derived from an EMBL/GenBank/DDBJ whole genome shotgun (WGS) entry which is preliminary data.</text>
</comment>
<evidence type="ECO:0000313" key="2">
    <source>
        <dbReference type="EMBL" id="NWB96853.1"/>
    </source>
</evidence>
<dbReference type="GO" id="GO:0019752">
    <property type="term" value="P:carboxylic acid metabolic process"/>
    <property type="evidence" value="ECO:0007669"/>
    <property type="project" value="UniProtKB-ARBA"/>
</dbReference>
<proteinExistence type="inferred from homology"/>
<dbReference type="Gene3D" id="3.40.50.720">
    <property type="entry name" value="NAD(P)-binding Rossmann-like Domain"/>
    <property type="match status" value="1"/>
</dbReference>
<dbReference type="InterPro" id="IPR003462">
    <property type="entry name" value="ODC_Mu_crystall"/>
</dbReference>
<dbReference type="Pfam" id="PF02423">
    <property type="entry name" value="OCD_Mu_crystall"/>
    <property type="match status" value="1"/>
</dbReference>
<protein>
    <submittedName>
        <fullName evidence="2">Ornithine cyclodeaminase</fullName>
    </submittedName>
</protein>
<dbReference type="PANTHER" id="PTHR13812">
    <property type="entry name" value="KETIMINE REDUCTASE MU-CRYSTALLIN"/>
    <property type="match status" value="1"/>
</dbReference>
<dbReference type="RefSeq" id="WP_177102297.1">
    <property type="nucleotide sequence ID" value="NZ_JACAQB010000006.1"/>
</dbReference>
<dbReference type="FunFam" id="3.40.50.720:FF:000311">
    <property type="entry name" value="Ornithine cyclodeaminase"/>
    <property type="match status" value="1"/>
</dbReference>
<dbReference type="GO" id="GO:0005737">
    <property type="term" value="C:cytoplasm"/>
    <property type="evidence" value="ECO:0007669"/>
    <property type="project" value="TreeGrafter"/>
</dbReference>
<dbReference type="GO" id="GO:0016491">
    <property type="term" value="F:oxidoreductase activity"/>
    <property type="evidence" value="ECO:0007669"/>
    <property type="project" value="UniProtKB-ARBA"/>
</dbReference>
<organism evidence="2 3">
    <name type="scientific">Pseudomonas gingeri</name>
    <dbReference type="NCBI Taxonomy" id="117681"/>
    <lineage>
        <taxon>Bacteria</taxon>
        <taxon>Pseudomonadati</taxon>
        <taxon>Pseudomonadota</taxon>
        <taxon>Gammaproteobacteria</taxon>
        <taxon>Pseudomonadales</taxon>
        <taxon>Pseudomonadaceae</taxon>
        <taxon>Pseudomonas</taxon>
    </lineage>
</organism>